<dbReference type="InterPro" id="IPR014729">
    <property type="entry name" value="Rossmann-like_a/b/a_fold"/>
</dbReference>
<accession>X0Y2M1</accession>
<gene>
    <name evidence="2" type="ORF">S01H1_66188</name>
</gene>
<dbReference type="Gene3D" id="3.40.50.620">
    <property type="entry name" value="HUPs"/>
    <property type="match status" value="1"/>
</dbReference>
<organism evidence="2">
    <name type="scientific">marine sediment metagenome</name>
    <dbReference type="NCBI Taxonomy" id="412755"/>
    <lineage>
        <taxon>unclassified sequences</taxon>
        <taxon>metagenomes</taxon>
        <taxon>ecological metagenomes</taxon>
    </lineage>
</organism>
<dbReference type="InterPro" id="IPR002500">
    <property type="entry name" value="PAPS_reduct_dom"/>
</dbReference>
<sequence>MLPAAAAETDIKALVEELNFKQKVDRSLDLIEQAYKDYGEALVVANSLGKDSSAVWHLAKRVSAGIRGFIVTTRFKPSETKQFMAEEVARYPELRVFSNEEDIQEKLYETDPDRCCDILKA</sequence>
<protein>
    <recommendedName>
        <fullName evidence="1">Phosphoadenosine phosphosulphate reductase domain-containing protein</fullName>
    </recommendedName>
</protein>
<proteinExistence type="predicted"/>
<name>X0Y2M1_9ZZZZ</name>
<comment type="caution">
    <text evidence="2">The sequence shown here is derived from an EMBL/GenBank/DDBJ whole genome shotgun (WGS) entry which is preliminary data.</text>
</comment>
<evidence type="ECO:0000259" key="1">
    <source>
        <dbReference type="Pfam" id="PF01507"/>
    </source>
</evidence>
<dbReference type="Pfam" id="PF01507">
    <property type="entry name" value="PAPS_reduct"/>
    <property type="match status" value="1"/>
</dbReference>
<reference evidence="2" key="1">
    <citation type="journal article" date="2014" name="Front. Microbiol.">
        <title>High frequency of phylogenetically diverse reductive dehalogenase-homologous genes in deep subseafloor sedimentary metagenomes.</title>
        <authorList>
            <person name="Kawai M."/>
            <person name="Futagami T."/>
            <person name="Toyoda A."/>
            <person name="Takaki Y."/>
            <person name="Nishi S."/>
            <person name="Hori S."/>
            <person name="Arai W."/>
            <person name="Tsubouchi T."/>
            <person name="Morono Y."/>
            <person name="Uchiyama I."/>
            <person name="Ito T."/>
            <person name="Fujiyama A."/>
            <person name="Inagaki F."/>
            <person name="Takami H."/>
        </authorList>
    </citation>
    <scope>NUCLEOTIDE SEQUENCE</scope>
    <source>
        <strain evidence="2">Expedition CK06-06</strain>
    </source>
</reference>
<dbReference type="EMBL" id="BARS01043750">
    <property type="protein sequence ID" value="GAG41622.1"/>
    <property type="molecule type" value="Genomic_DNA"/>
</dbReference>
<dbReference type="GO" id="GO:0003824">
    <property type="term" value="F:catalytic activity"/>
    <property type="evidence" value="ECO:0007669"/>
    <property type="project" value="InterPro"/>
</dbReference>
<dbReference type="SUPFAM" id="SSF52402">
    <property type="entry name" value="Adenine nucleotide alpha hydrolases-like"/>
    <property type="match status" value="1"/>
</dbReference>
<feature type="non-terminal residue" evidence="2">
    <location>
        <position position="121"/>
    </location>
</feature>
<dbReference type="AlphaFoldDB" id="X0Y2M1"/>
<feature type="domain" description="Phosphoadenosine phosphosulphate reductase" evidence="1">
    <location>
        <begin position="42"/>
        <end position="120"/>
    </location>
</feature>
<evidence type="ECO:0000313" key="2">
    <source>
        <dbReference type="EMBL" id="GAG41622.1"/>
    </source>
</evidence>